<reference evidence="1 2" key="1">
    <citation type="journal article" date="2010" name="Plant Cell">
        <title>The Chlorella variabilis NC64A genome reveals adaptation to photosymbiosis, coevolution with viruses, and cryptic sex.</title>
        <authorList>
            <person name="Blanc G."/>
            <person name="Duncan G."/>
            <person name="Agarkova I."/>
            <person name="Borodovsky M."/>
            <person name="Gurnon J."/>
            <person name="Kuo A."/>
            <person name="Lindquist E."/>
            <person name="Lucas S."/>
            <person name="Pangilinan J."/>
            <person name="Polle J."/>
            <person name="Salamov A."/>
            <person name="Terry A."/>
            <person name="Yamada T."/>
            <person name="Dunigan D.D."/>
            <person name="Grigoriev I.V."/>
            <person name="Claverie J.M."/>
            <person name="Van Etten J.L."/>
        </authorList>
    </citation>
    <scope>NUCLEOTIDE SEQUENCE [LARGE SCALE GENOMIC DNA]</scope>
    <source>
        <strain evidence="1 2">NC64A</strain>
    </source>
</reference>
<protein>
    <submittedName>
        <fullName evidence="1">Uncharacterized protein</fullName>
    </submittedName>
</protein>
<dbReference type="InParanoid" id="E1ZMD8"/>
<dbReference type="Proteomes" id="UP000008141">
    <property type="component" value="Unassembled WGS sequence"/>
</dbReference>
<sequence length="622" mass="66526">MRQADGEKARGMAGWAKDKVGDVVENVRDKIGSEWGGHKVEEAEAAMPGGAGEIEYVRVRAAQGKEGGSGWEAAHPNLFMCVCGALLHRQGGGGEAAGGSQGEHLEGPREAWKHMQHDLQDPHQWDRQTEERYERYADGSEIFSGTHNHMLHMGSQPYPAEGGSGGPKLPKGVAAQALTRAGDGQVRCFGREVTLVAGRVEGMPGAGTSQSGNVLSRTWDSIKSSLGLVRGSAEQAGAQASGAASDATRQAAALVAVRGSSYAYDRAAGMKNAAGESWDQAMDAAYRSWESTKKGGQQTWDEAKRAAWDQWSATVSWPARTMQATKDAAGATADAVGSAASAAAGAASGAAQYAAGTAGWAADKARDSWYATLASAYANWYATKDKSKQTWDDAKRAAWDTWKAAEGKAYSGYDYAKDTTASGYDSALRSAYDNWQASRALGACAALIARSTPRAPLPAASPHAATKDKTGQTWDATRDTFYSSWRSANRGWDDAMASAWDQWQATKDKSGETWDEAKKKAHDQWKAGRGTAEQAGAAASAGWESWMRSAWGRWHRTKDATNESWEAAKDQARRQAAYDTVSTSSQQTWDQAKAASRERWEAAKGTTGEVCVCAYIAYYSLL</sequence>
<evidence type="ECO:0000313" key="2">
    <source>
        <dbReference type="Proteomes" id="UP000008141"/>
    </source>
</evidence>
<keyword evidence="2" id="KW-1185">Reference proteome</keyword>
<organism evidence="2">
    <name type="scientific">Chlorella variabilis</name>
    <name type="common">Green alga</name>
    <dbReference type="NCBI Taxonomy" id="554065"/>
    <lineage>
        <taxon>Eukaryota</taxon>
        <taxon>Viridiplantae</taxon>
        <taxon>Chlorophyta</taxon>
        <taxon>core chlorophytes</taxon>
        <taxon>Trebouxiophyceae</taxon>
        <taxon>Chlorellales</taxon>
        <taxon>Chlorellaceae</taxon>
        <taxon>Chlorella clade</taxon>
        <taxon>Chlorella</taxon>
    </lineage>
</organism>
<gene>
    <name evidence="1" type="ORF">CHLNCDRAFT_137414</name>
</gene>
<evidence type="ECO:0000313" key="1">
    <source>
        <dbReference type="EMBL" id="EFN53093.1"/>
    </source>
</evidence>
<dbReference type="GeneID" id="17352370"/>
<dbReference type="OrthoDB" id="510203at2759"/>
<dbReference type="PANTHER" id="PTHR47372">
    <property type="entry name" value="DAUER UP-REGULATED-RELATED"/>
    <property type="match status" value="1"/>
</dbReference>
<name>E1ZMD8_CHLVA</name>
<proteinExistence type="predicted"/>
<dbReference type="PANTHER" id="PTHR47372:SF11">
    <property type="entry name" value="RE19971P"/>
    <property type="match status" value="1"/>
</dbReference>
<accession>E1ZMD8</accession>
<dbReference type="AlphaFoldDB" id="E1ZMD8"/>
<dbReference type="RefSeq" id="XP_005845195.1">
    <property type="nucleotide sequence ID" value="XM_005845133.1"/>
</dbReference>
<dbReference type="EMBL" id="GL433853">
    <property type="protein sequence ID" value="EFN53093.1"/>
    <property type="molecule type" value="Genomic_DNA"/>
</dbReference>
<dbReference type="KEGG" id="cvr:CHLNCDRAFT_137414"/>